<sequence length="68" mass="7986">MSDYCSNDGASRLQSLIREYWRKKGYDVSVELVHQGFVSTMRSSRFDIRSDMVNGMPSIRRVEEHPHH</sequence>
<evidence type="ECO:0000313" key="1">
    <source>
        <dbReference type="EMBL" id="RFB01461.1"/>
    </source>
</evidence>
<evidence type="ECO:0008006" key="3">
    <source>
        <dbReference type="Google" id="ProtNLM"/>
    </source>
</evidence>
<proteinExistence type="predicted"/>
<dbReference type="Proteomes" id="UP000264589">
    <property type="component" value="Unassembled WGS sequence"/>
</dbReference>
<name>A0A371R7M5_9PROT</name>
<evidence type="ECO:0000313" key="2">
    <source>
        <dbReference type="Proteomes" id="UP000264589"/>
    </source>
</evidence>
<dbReference type="EMBL" id="QUQO01000002">
    <property type="protein sequence ID" value="RFB01461.1"/>
    <property type="molecule type" value="Genomic_DNA"/>
</dbReference>
<accession>A0A371R7M5</accession>
<keyword evidence="2" id="KW-1185">Reference proteome</keyword>
<comment type="caution">
    <text evidence="1">The sequence shown here is derived from an EMBL/GenBank/DDBJ whole genome shotgun (WGS) entry which is preliminary data.</text>
</comment>
<protein>
    <recommendedName>
        <fullName evidence="3">Phosphoglycolate phosphatase</fullName>
    </recommendedName>
</protein>
<gene>
    <name evidence="1" type="ORF">DX908_14325</name>
</gene>
<organism evidence="1 2">
    <name type="scientific">Parvularcula marina</name>
    <dbReference type="NCBI Taxonomy" id="2292771"/>
    <lineage>
        <taxon>Bacteria</taxon>
        <taxon>Pseudomonadati</taxon>
        <taxon>Pseudomonadota</taxon>
        <taxon>Alphaproteobacteria</taxon>
        <taxon>Parvularculales</taxon>
        <taxon>Parvularculaceae</taxon>
        <taxon>Parvularcula</taxon>
    </lineage>
</organism>
<reference evidence="1 2" key="1">
    <citation type="submission" date="2018-08" db="EMBL/GenBank/DDBJ databases">
        <title>Parvularcula sp. SM1705, isolated from surface water of the South Sea China.</title>
        <authorList>
            <person name="Sun L."/>
        </authorList>
    </citation>
    <scope>NUCLEOTIDE SEQUENCE [LARGE SCALE GENOMIC DNA]</scope>
    <source>
        <strain evidence="1 2">SM1705</strain>
    </source>
</reference>
<dbReference type="AlphaFoldDB" id="A0A371R7M5"/>
<dbReference type="InParanoid" id="A0A371R7M5"/>